<reference evidence="4 5" key="1">
    <citation type="journal article" date="2019" name="Int. J. Syst. Evol. Microbiol.">
        <title>The Global Catalogue of Microorganisms (GCM) 10K type strain sequencing project: providing services to taxonomists for standard genome sequencing and annotation.</title>
        <authorList>
            <consortium name="The Broad Institute Genomics Platform"/>
            <consortium name="The Broad Institute Genome Sequencing Center for Infectious Disease"/>
            <person name="Wu L."/>
            <person name="Ma J."/>
        </authorList>
    </citation>
    <scope>NUCLEOTIDE SEQUENCE [LARGE SCALE GENOMIC DNA]</scope>
    <source>
        <strain evidence="4 5">JCM 16014</strain>
    </source>
</reference>
<keyword evidence="2" id="KW-0732">Signal</keyword>
<dbReference type="Proteomes" id="UP001500751">
    <property type="component" value="Unassembled WGS sequence"/>
</dbReference>
<feature type="compositionally biased region" description="Low complexity" evidence="1">
    <location>
        <begin position="157"/>
        <end position="179"/>
    </location>
</feature>
<gene>
    <name evidence="4" type="ORF">GCM10009839_43100</name>
</gene>
<feature type="domain" description="CBM2" evidence="3">
    <location>
        <begin position="33"/>
        <end position="143"/>
    </location>
</feature>
<protein>
    <submittedName>
        <fullName evidence="4">Cellulose binding domain-containing protein</fullName>
    </submittedName>
</protein>
<dbReference type="SMART" id="SM00637">
    <property type="entry name" value="CBD_II"/>
    <property type="match status" value="1"/>
</dbReference>
<dbReference type="InterPro" id="IPR052750">
    <property type="entry name" value="GH18_Chitinase"/>
</dbReference>
<feature type="chain" id="PRO_5045593732" evidence="2">
    <location>
        <begin position="33"/>
        <end position="498"/>
    </location>
</feature>
<dbReference type="InterPro" id="IPR001919">
    <property type="entry name" value="CBD2"/>
</dbReference>
<sequence length="498" mass="50267">MAVPKRVRVLGTSVATAAVVGAGAVAAFTAGAAGSSTGTVTASFAKTTDWGSGFQAEYTITNGTGRIVHGWTVSFALPAGERISSLWNGTMTVSGQQVTVANPQWDGDIGAGTSVAFGFVVDASGGSGAPENCVINGALCSSGSRDDGPTAAVGATASTDPSAPGDPSSPASSSDASSPLTAQSLTVPQPDADALYKFAPYVDTGQRQDLGAVASAAGVKAVTAAFVLSGNGCAPVWNGSADVTFDSDLKAGLADLRAEGGDAIASFGGANGVDLAQACTDVASLEAAYKAVIDEYGFTHVDFDIEGAAGSDKSSIARRSQALARLQREYAAAGKTLEVSLTLPVLPDGLTPEGVAVVTDAARNGVAVSVVNVLAMDYGDWAAPSPAGKMGRFADEAAQSLHDQLKKIYSDATDAQLWAMVGITPMIGANDTADEVFQVADAQVVEEFAALHHIGRLGMWSLTRDKVCAGASAWATPTCSSIQQGPYDFSHTFGAFVG</sequence>
<dbReference type="InterPro" id="IPR008965">
    <property type="entry name" value="CBM2/CBM3_carb-bd_dom_sf"/>
</dbReference>
<accession>A0ABN2UHH1</accession>
<dbReference type="EMBL" id="BAAAQN010000024">
    <property type="protein sequence ID" value="GAA2037265.1"/>
    <property type="molecule type" value="Genomic_DNA"/>
</dbReference>
<keyword evidence="5" id="KW-1185">Reference proteome</keyword>
<evidence type="ECO:0000256" key="1">
    <source>
        <dbReference type="SAM" id="MobiDB-lite"/>
    </source>
</evidence>
<evidence type="ECO:0000313" key="5">
    <source>
        <dbReference type="Proteomes" id="UP001500751"/>
    </source>
</evidence>
<dbReference type="PANTHER" id="PTHR42976:SF1">
    <property type="entry name" value="GH18 DOMAIN-CONTAINING PROTEIN-RELATED"/>
    <property type="match status" value="1"/>
</dbReference>
<dbReference type="Pfam" id="PF00553">
    <property type="entry name" value="CBM_2"/>
    <property type="match status" value="1"/>
</dbReference>
<organism evidence="4 5">
    <name type="scientific">Catenulispora yoronensis</name>
    <dbReference type="NCBI Taxonomy" id="450799"/>
    <lineage>
        <taxon>Bacteria</taxon>
        <taxon>Bacillati</taxon>
        <taxon>Actinomycetota</taxon>
        <taxon>Actinomycetes</taxon>
        <taxon>Catenulisporales</taxon>
        <taxon>Catenulisporaceae</taxon>
        <taxon>Catenulispora</taxon>
    </lineage>
</organism>
<feature type="signal peptide" evidence="2">
    <location>
        <begin position="1"/>
        <end position="32"/>
    </location>
</feature>
<evidence type="ECO:0000259" key="3">
    <source>
        <dbReference type="PROSITE" id="PS51173"/>
    </source>
</evidence>
<dbReference type="CDD" id="cd06543">
    <property type="entry name" value="GH18_PF-ChiA-like"/>
    <property type="match status" value="1"/>
</dbReference>
<dbReference type="PANTHER" id="PTHR42976">
    <property type="entry name" value="BIFUNCTIONAL CHITINASE/LYSOZYME-RELATED"/>
    <property type="match status" value="1"/>
</dbReference>
<comment type="caution">
    <text evidence="4">The sequence shown here is derived from an EMBL/GenBank/DDBJ whole genome shotgun (WGS) entry which is preliminary data.</text>
</comment>
<evidence type="ECO:0000313" key="4">
    <source>
        <dbReference type="EMBL" id="GAA2037265.1"/>
    </source>
</evidence>
<evidence type="ECO:0000256" key="2">
    <source>
        <dbReference type="SAM" id="SignalP"/>
    </source>
</evidence>
<dbReference type="SUPFAM" id="SSF49384">
    <property type="entry name" value="Carbohydrate-binding domain"/>
    <property type="match status" value="1"/>
</dbReference>
<dbReference type="Gene3D" id="2.60.40.290">
    <property type="match status" value="1"/>
</dbReference>
<dbReference type="Gene3D" id="3.20.20.80">
    <property type="entry name" value="Glycosidases"/>
    <property type="match status" value="1"/>
</dbReference>
<name>A0ABN2UHH1_9ACTN</name>
<dbReference type="InterPro" id="IPR017853">
    <property type="entry name" value="GH"/>
</dbReference>
<dbReference type="SUPFAM" id="SSF51445">
    <property type="entry name" value="(Trans)glycosidases"/>
    <property type="match status" value="1"/>
</dbReference>
<dbReference type="RefSeq" id="WP_344667424.1">
    <property type="nucleotide sequence ID" value="NZ_BAAAQN010000024.1"/>
</dbReference>
<dbReference type="PROSITE" id="PS51173">
    <property type="entry name" value="CBM2"/>
    <property type="match status" value="1"/>
</dbReference>
<proteinExistence type="predicted"/>
<dbReference type="InterPro" id="IPR012291">
    <property type="entry name" value="CBM2_carb-bd_dom_sf"/>
</dbReference>
<feature type="region of interest" description="Disordered" evidence="1">
    <location>
        <begin position="146"/>
        <end position="184"/>
    </location>
</feature>